<keyword evidence="2 4" id="KW-0456">Lyase</keyword>
<dbReference type="RefSeq" id="WP_345677954.1">
    <property type="nucleotide sequence ID" value="NZ_BAABHS010000018.1"/>
</dbReference>
<name>A0ABP9HSP9_9ACTN</name>
<proteinExistence type="inferred from homology"/>
<dbReference type="InterPro" id="IPR020625">
    <property type="entry name" value="Schiff_base-form_aldolases_AS"/>
</dbReference>
<keyword evidence="3" id="KW-0704">Schiff base</keyword>
<evidence type="ECO:0000256" key="2">
    <source>
        <dbReference type="ARBA" id="ARBA00023239"/>
    </source>
</evidence>
<comment type="similarity">
    <text evidence="1 4">Belongs to the DapA family.</text>
</comment>
<gene>
    <name evidence="5" type="primary">dapA_2</name>
    <name evidence="5" type="ORF">GCM10023205_50570</name>
</gene>
<dbReference type="EMBL" id="BAABHS010000018">
    <property type="protein sequence ID" value="GAA4977084.1"/>
    <property type="molecule type" value="Genomic_DNA"/>
</dbReference>
<dbReference type="PROSITE" id="PS00666">
    <property type="entry name" value="DHDPS_2"/>
    <property type="match status" value="1"/>
</dbReference>
<evidence type="ECO:0000256" key="3">
    <source>
        <dbReference type="ARBA" id="ARBA00023270"/>
    </source>
</evidence>
<evidence type="ECO:0000256" key="4">
    <source>
        <dbReference type="PIRNR" id="PIRNR001365"/>
    </source>
</evidence>
<dbReference type="PRINTS" id="PR00146">
    <property type="entry name" value="DHPICSNTHASE"/>
</dbReference>
<dbReference type="InterPro" id="IPR013785">
    <property type="entry name" value="Aldolase_TIM"/>
</dbReference>
<sequence>MDLDLRGIHVPLITPFSGDGATVDLGALERLAHRVVDNGAAGLVALGTTAEAASLDADERAAIVTTCRRVARERGVVLSVGVGTNDTRKAAAELAALGRVGGGAREAALVTVPYFTRPSEDGVVAHFAESAAASPVPLIVYHVPYRTSRPLSAGTLRRLAALPGVAGIKHAVGVLDGETMDLLSDPPEGFAVLAGDDVLLGPLLALGAAGGILASAHVATRAFVDVVDAWQSGDVPRARALGSGLVRLSARLFAEPNPAVVKGVLRARGEIRSAAVRLPLLAASEGAVTAAVEALGDVESRRTALAAV</sequence>
<protein>
    <submittedName>
        <fullName evidence="5">4-hydroxy-tetrahydrodipicolinate synthase</fullName>
    </submittedName>
</protein>
<accession>A0ABP9HSP9</accession>
<dbReference type="SUPFAM" id="SSF51569">
    <property type="entry name" value="Aldolase"/>
    <property type="match status" value="1"/>
</dbReference>
<dbReference type="Gene3D" id="3.20.20.70">
    <property type="entry name" value="Aldolase class I"/>
    <property type="match status" value="1"/>
</dbReference>
<dbReference type="Proteomes" id="UP001500466">
    <property type="component" value="Unassembled WGS sequence"/>
</dbReference>
<evidence type="ECO:0000313" key="6">
    <source>
        <dbReference type="Proteomes" id="UP001500466"/>
    </source>
</evidence>
<dbReference type="PANTHER" id="PTHR12128">
    <property type="entry name" value="DIHYDRODIPICOLINATE SYNTHASE"/>
    <property type="match status" value="1"/>
</dbReference>
<evidence type="ECO:0000256" key="1">
    <source>
        <dbReference type="ARBA" id="ARBA00007592"/>
    </source>
</evidence>
<dbReference type="PANTHER" id="PTHR12128:SF66">
    <property type="entry name" value="4-HYDROXY-2-OXOGLUTARATE ALDOLASE, MITOCHONDRIAL"/>
    <property type="match status" value="1"/>
</dbReference>
<organism evidence="5 6">
    <name type="scientific">Yinghuangia aomiensis</name>
    <dbReference type="NCBI Taxonomy" id="676205"/>
    <lineage>
        <taxon>Bacteria</taxon>
        <taxon>Bacillati</taxon>
        <taxon>Actinomycetota</taxon>
        <taxon>Actinomycetes</taxon>
        <taxon>Kitasatosporales</taxon>
        <taxon>Streptomycetaceae</taxon>
        <taxon>Yinghuangia</taxon>
    </lineage>
</organism>
<dbReference type="PIRSF" id="PIRSF001365">
    <property type="entry name" value="DHDPS"/>
    <property type="match status" value="1"/>
</dbReference>
<reference evidence="6" key="1">
    <citation type="journal article" date="2019" name="Int. J. Syst. Evol. Microbiol.">
        <title>The Global Catalogue of Microorganisms (GCM) 10K type strain sequencing project: providing services to taxonomists for standard genome sequencing and annotation.</title>
        <authorList>
            <consortium name="The Broad Institute Genomics Platform"/>
            <consortium name="The Broad Institute Genome Sequencing Center for Infectious Disease"/>
            <person name="Wu L."/>
            <person name="Ma J."/>
        </authorList>
    </citation>
    <scope>NUCLEOTIDE SEQUENCE [LARGE SCALE GENOMIC DNA]</scope>
    <source>
        <strain evidence="6">JCM 17986</strain>
    </source>
</reference>
<keyword evidence="6" id="KW-1185">Reference proteome</keyword>
<comment type="caution">
    <text evidence="5">The sequence shown here is derived from an EMBL/GenBank/DDBJ whole genome shotgun (WGS) entry which is preliminary data.</text>
</comment>
<dbReference type="InterPro" id="IPR002220">
    <property type="entry name" value="DapA-like"/>
</dbReference>
<dbReference type="SMART" id="SM01130">
    <property type="entry name" value="DHDPS"/>
    <property type="match status" value="1"/>
</dbReference>
<dbReference type="Pfam" id="PF00701">
    <property type="entry name" value="DHDPS"/>
    <property type="match status" value="1"/>
</dbReference>
<evidence type="ECO:0000313" key="5">
    <source>
        <dbReference type="EMBL" id="GAA4977084.1"/>
    </source>
</evidence>